<comment type="caution">
    <text evidence="1">The sequence shown here is derived from an EMBL/GenBank/DDBJ whole genome shotgun (WGS) entry which is preliminary data.</text>
</comment>
<reference evidence="1 2" key="1">
    <citation type="submission" date="2019-07" db="EMBL/GenBank/DDBJ databases">
        <title>The draft genome sequence of Aquimarina algiphila M91.</title>
        <authorList>
            <person name="Meng X."/>
        </authorList>
    </citation>
    <scope>NUCLEOTIDE SEQUENCE [LARGE SCALE GENOMIC DNA]</scope>
    <source>
        <strain evidence="1 2">M91</strain>
    </source>
</reference>
<dbReference type="Proteomes" id="UP000318833">
    <property type="component" value="Unassembled WGS sequence"/>
</dbReference>
<evidence type="ECO:0000313" key="1">
    <source>
        <dbReference type="EMBL" id="TSE06797.1"/>
    </source>
</evidence>
<dbReference type="RefSeq" id="WP_109438026.1">
    <property type="nucleotide sequence ID" value="NZ_CANLFO010000002.1"/>
</dbReference>
<protein>
    <recommendedName>
        <fullName evidence="3">Bacteriocin</fullName>
    </recommendedName>
</protein>
<keyword evidence="2" id="KW-1185">Reference proteome</keyword>
<accession>A0A554VH74</accession>
<dbReference type="AlphaFoldDB" id="A0A554VH74"/>
<sequence length="59" mass="6296">MLKSILNLEGAKELNRKQLTTLKGGGTGGGNGAGDFNAYCWENGILHPCKEDESEDDKA</sequence>
<gene>
    <name evidence="1" type="ORF">FOF46_17930</name>
</gene>
<dbReference type="EMBL" id="VLNR01000040">
    <property type="protein sequence ID" value="TSE06797.1"/>
    <property type="molecule type" value="Genomic_DNA"/>
</dbReference>
<name>A0A554VH74_9FLAO</name>
<organism evidence="1 2">
    <name type="scientific">Aquimarina algiphila</name>
    <dbReference type="NCBI Taxonomy" id="2047982"/>
    <lineage>
        <taxon>Bacteria</taxon>
        <taxon>Pseudomonadati</taxon>
        <taxon>Bacteroidota</taxon>
        <taxon>Flavobacteriia</taxon>
        <taxon>Flavobacteriales</taxon>
        <taxon>Flavobacteriaceae</taxon>
        <taxon>Aquimarina</taxon>
    </lineage>
</organism>
<evidence type="ECO:0008006" key="3">
    <source>
        <dbReference type="Google" id="ProtNLM"/>
    </source>
</evidence>
<evidence type="ECO:0000313" key="2">
    <source>
        <dbReference type="Proteomes" id="UP000318833"/>
    </source>
</evidence>
<proteinExistence type="predicted"/>